<dbReference type="PROSITE" id="PS51371">
    <property type="entry name" value="CBS"/>
    <property type="match status" value="4"/>
</dbReference>
<dbReference type="SUPFAM" id="SSF54631">
    <property type="entry name" value="CBS-domain pair"/>
    <property type="match status" value="2"/>
</dbReference>
<feature type="domain" description="CBS" evidence="3">
    <location>
        <begin position="127"/>
        <end position="185"/>
    </location>
</feature>
<dbReference type="EMBL" id="CP005290">
    <property type="protein sequence ID" value="AGK61129.1"/>
    <property type="molecule type" value="Genomic_DNA"/>
</dbReference>
<feature type="domain" description="CBS" evidence="3">
    <location>
        <begin position="65"/>
        <end position="122"/>
    </location>
</feature>
<evidence type="ECO:0000313" key="5">
    <source>
        <dbReference type="Proteomes" id="UP000013307"/>
    </source>
</evidence>
<name>N0BBY4_9EURY</name>
<dbReference type="Pfam" id="PF00571">
    <property type="entry name" value="CBS"/>
    <property type="match status" value="4"/>
</dbReference>
<dbReference type="OrthoDB" id="85195at2157"/>
<dbReference type="eggNOG" id="arCOG00600">
    <property type="taxonomic scope" value="Archaea"/>
</dbReference>
<dbReference type="InterPro" id="IPR051257">
    <property type="entry name" value="Diverse_CBS-Domain"/>
</dbReference>
<sequence>MRAEDVMNRDVVYITLPNTRDVAINIFKKHKISGIPVVKNDRLVGIVTRKDILRKPDEEQLALLMTPDPVTVQHDDSLRDVVDILANSNFRRLPVLKEDKLVGIITLRDIINQIAEMEIEDAVKRYVTNSTVCVWEETPLNVVGEVMRLTNAELCPVLDDNGSLVGLIDEKIMLSESLIDEFLEEKSYASSSDSEDYWMWDSFRDFTVKYFEVSVVKLPKEPVKNFMKKAVYVYPQTKVSKCAREMIKNDIDHIPVADADERLIGMVHDRELIKVLLDIMQ</sequence>
<dbReference type="InterPro" id="IPR000644">
    <property type="entry name" value="CBS_dom"/>
</dbReference>
<keyword evidence="5" id="KW-1185">Reference proteome</keyword>
<proteinExistence type="predicted"/>
<evidence type="ECO:0000259" key="3">
    <source>
        <dbReference type="PROSITE" id="PS51371"/>
    </source>
</evidence>
<feature type="domain" description="CBS" evidence="3">
    <location>
        <begin position="7"/>
        <end position="63"/>
    </location>
</feature>
<dbReference type="Proteomes" id="UP000013307">
    <property type="component" value="Chromosome"/>
</dbReference>
<dbReference type="STRING" id="387631.Asulf_01129"/>
<reference evidence="4 5" key="1">
    <citation type="journal article" date="2013" name="Genome Announc.">
        <title>Complete Genome Sequence of the Thermophilic and Facultatively Chemolithoautotrophic Sulfate Reducer Archaeoglobus sulfaticallidus Strain PM70-1T.</title>
        <authorList>
            <person name="Stokke R."/>
            <person name="Hocking W.P."/>
            <person name="Steinsbu B.O."/>
            <person name="Steen I.H."/>
        </authorList>
    </citation>
    <scope>NUCLEOTIDE SEQUENCE [LARGE SCALE GENOMIC DNA]</scope>
    <source>
        <strain evidence="4">PM70-1</strain>
    </source>
</reference>
<dbReference type="KEGG" id="ast:Asulf_01129"/>
<evidence type="ECO:0000256" key="2">
    <source>
        <dbReference type="PROSITE-ProRule" id="PRU00703"/>
    </source>
</evidence>
<accession>N0BBY4</accession>
<dbReference type="AlphaFoldDB" id="N0BBY4"/>
<dbReference type="Gene3D" id="3.10.580.10">
    <property type="entry name" value="CBS-domain"/>
    <property type="match status" value="2"/>
</dbReference>
<dbReference type="GeneID" id="15392770"/>
<dbReference type="InterPro" id="IPR046342">
    <property type="entry name" value="CBS_dom_sf"/>
</dbReference>
<dbReference type="RefSeq" id="WP_015590727.1">
    <property type="nucleotide sequence ID" value="NC_021169.1"/>
</dbReference>
<dbReference type="PANTHER" id="PTHR43080">
    <property type="entry name" value="CBS DOMAIN-CONTAINING PROTEIN CBSX3, MITOCHONDRIAL"/>
    <property type="match status" value="1"/>
</dbReference>
<evidence type="ECO:0000256" key="1">
    <source>
        <dbReference type="ARBA" id="ARBA00023122"/>
    </source>
</evidence>
<dbReference type="SMART" id="SM00116">
    <property type="entry name" value="CBS"/>
    <property type="match status" value="4"/>
</dbReference>
<evidence type="ECO:0000313" key="4">
    <source>
        <dbReference type="EMBL" id="AGK61129.1"/>
    </source>
</evidence>
<dbReference type="PANTHER" id="PTHR43080:SF2">
    <property type="entry name" value="CBS DOMAIN-CONTAINING PROTEIN"/>
    <property type="match status" value="1"/>
</dbReference>
<dbReference type="HOGENOM" id="CLU_076812_1_0_2"/>
<keyword evidence="1 2" id="KW-0129">CBS domain</keyword>
<organism evidence="4 5">
    <name type="scientific">Archaeoglobus sulfaticallidus PM70-1</name>
    <dbReference type="NCBI Taxonomy" id="387631"/>
    <lineage>
        <taxon>Archaea</taxon>
        <taxon>Methanobacteriati</taxon>
        <taxon>Methanobacteriota</taxon>
        <taxon>Archaeoglobi</taxon>
        <taxon>Archaeoglobales</taxon>
        <taxon>Archaeoglobaceae</taxon>
        <taxon>Archaeoglobus</taxon>
    </lineage>
</organism>
<gene>
    <name evidence="4" type="ORF">Asulf_01129</name>
</gene>
<protein>
    <submittedName>
        <fullName evidence="4">CBS domain protein</fullName>
    </submittedName>
</protein>
<feature type="domain" description="CBS" evidence="3">
    <location>
        <begin position="226"/>
        <end position="281"/>
    </location>
</feature>